<dbReference type="Gene3D" id="3.40.1410.10">
    <property type="entry name" value="Chorismate lyase-like"/>
    <property type="match status" value="1"/>
</dbReference>
<keyword evidence="6" id="KW-1185">Reference proteome</keyword>
<evidence type="ECO:0000256" key="2">
    <source>
        <dbReference type="ARBA" id="ARBA00023125"/>
    </source>
</evidence>
<evidence type="ECO:0000256" key="3">
    <source>
        <dbReference type="ARBA" id="ARBA00023163"/>
    </source>
</evidence>
<dbReference type="InterPro" id="IPR000524">
    <property type="entry name" value="Tscrpt_reg_HTH_GntR"/>
</dbReference>
<protein>
    <submittedName>
        <fullName evidence="5">GntR family transcriptional regulator</fullName>
    </submittedName>
</protein>
<dbReference type="EMBL" id="BAAAZP010000145">
    <property type="protein sequence ID" value="GAA3695263.1"/>
    <property type="molecule type" value="Genomic_DNA"/>
</dbReference>
<dbReference type="PANTHER" id="PTHR44846:SF17">
    <property type="entry name" value="GNTR-FAMILY TRANSCRIPTIONAL REGULATOR"/>
    <property type="match status" value="1"/>
</dbReference>
<name>A0ABP7CTX7_9ACTN</name>
<dbReference type="SMART" id="SM00866">
    <property type="entry name" value="UTRA"/>
    <property type="match status" value="1"/>
</dbReference>
<keyword evidence="2" id="KW-0238">DNA-binding</keyword>
<accession>A0ABP7CTX7</accession>
<dbReference type="PRINTS" id="PR00035">
    <property type="entry name" value="HTHGNTR"/>
</dbReference>
<evidence type="ECO:0000313" key="6">
    <source>
        <dbReference type="Proteomes" id="UP001500902"/>
    </source>
</evidence>
<dbReference type="PROSITE" id="PS50949">
    <property type="entry name" value="HTH_GNTR"/>
    <property type="match status" value="1"/>
</dbReference>
<reference evidence="6" key="1">
    <citation type="journal article" date="2019" name="Int. J. Syst. Evol. Microbiol.">
        <title>The Global Catalogue of Microorganisms (GCM) 10K type strain sequencing project: providing services to taxonomists for standard genome sequencing and annotation.</title>
        <authorList>
            <consortium name="The Broad Institute Genomics Platform"/>
            <consortium name="The Broad Institute Genome Sequencing Center for Infectious Disease"/>
            <person name="Wu L."/>
            <person name="Ma J."/>
        </authorList>
    </citation>
    <scope>NUCLEOTIDE SEQUENCE [LARGE SCALE GENOMIC DNA]</scope>
    <source>
        <strain evidence="6">JCM 16904</strain>
    </source>
</reference>
<gene>
    <name evidence="5" type="ORF">GCM10022224_071050</name>
</gene>
<dbReference type="InterPro" id="IPR028978">
    <property type="entry name" value="Chorismate_lyase_/UTRA_dom_sf"/>
</dbReference>
<dbReference type="InterPro" id="IPR011663">
    <property type="entry name" value="UTRA"/>
</dbReference>
<dbReference type="Pfam" id="PF07702">
    <property type="entry name" value="UTRA"/>
    <property type="match status" value="1"/>
</dbReference>
<dbReference type="InterPro" id="IPR036390">
    <property type="entry name" value="WH_DNA-bd_sf"/>
</dbReference>
<comment type="caution">
    <text evidence="5">The sequence shown here is derived from an EMBL/GenBank/DDBJ whole genome shotgun (WGS) entry which is preliminary data.</text>
</comment>
<dbReference type="Gene3D" id="1.10.10.10">
    <property type="entry name" value="Winged helix-like DNA-binding domain superfamily/Winged helix DNA-binding domain"/>
    <property type="match status" value="1"/>
</dbReference>
<proteinExistence type="predicted"/>
<dbReference type="SUPFAM" id="SSF46785">
    <property type="entry name" value="Winged helix' DNA-binding domain"/>
    <property type="match status" value="1"/>
</dbReference>
<organism evidence="5 6">
    <name type="scientific">Nonomuraea antimicrobica</name>
    <dbReference type="NCBI Taxonomy" id="561173"/>
    <lineage>
        <taxon>Bacteria</taxon>
        <taxon>Bacillati</taxon>
        <taxon>Actinomycetota</taxon>
        <taxon>Actinomycetes</taxon>
        <taxon>Streptosporangiales</taxon>
        <taxon>Streptosporangiaceae</taxon>
        <taxon>Nonomuraea</taxon>
    </lineage>
</organism>
<dbReference type="RefSeq" id="WP_344888031.1">
    <property type="nucleotide sequence ID" value="NZ_BAAAZP010000145.1"/>
</dbReference>
<dbReference type="InterPro" id="IPR036388">
    <property type="entry name" value="WH-like_DNA-bd_sf"/>
</dbReference>
<sequence length="254" mass="28263">MTSTASYRQVADTIRRSIHDGIYPRGSLLPNEDTLADELGVHRATVNKALKILKAEGLVYVHMGVGTYVHKLPPILRNAATRHSRAHRERGGARGSLASELEQLGYALDNQTTIGPGRPPAEVAEVLGVDPDSDSVIIRARHMYAEDVPIQIVTTYLPRTIAEGTPMAERDPGVGGISSRLAELGHAQVDIQEDVDVRPPTNEEARFLRMTPDQRVYEIFHLGLTRDDQPVKVNLYVLPTFQWKLRYRYRADPG</sequence>
<dbReference type="Pfam" id="PF00392">
    <property type="entry name" value="GntR"/>
    <property type="match status" value="1"/>
</dbReference>
<dbReference type="SMART" id="SM00345">
    <property type="entry name" value="HTH_GNTR"/>
    <property type="match status" value="1"/>
</dbReference>
<dbReference type="Proteomes" id="UP001500902">
    <property type="component" value="Unassembled WGS sequence"/>
</dbReference>
<dbReference type="CDD" id="cd07377">
    <property type="entry name" value="WHTH_GntR"/>
    <property type="match status" value="1"/>
</dbReference>
<evidence type="ECO:0000256" key="1">
    <source>
        <dbReference type="ARBA" id="ARBA00023015"/>
    </source>
</evidence>
<dbReference type="SUPFAM" id="SSF64288">
    <property type="entry name" value="Chorismate lyase-like"/>
    <property type="match status" value="1"/>
</dbReference>
<evidence type="ECO:0000259" key="4">
    <source>
        <dbReference type="PROSITE" id="PS50949"/>
    </source>
</evidence>
<keyword evidence="1" id="KW-0805">Transcription regulation</keyword>
<keyword evidence="3" id="KW-0804">Transcription</keyword>
<dbReference type="PANTHER" id="PTHR44846">
    <property type="entry name" value="MANNOSYL-D-GLYCERATE TRANSPORT/METABOLISM SYSTEM REPRESSOR MNGR-RELATED"/>
    <property type="match status" value="1"/>
</dbReference>
<feature type="domain" description="HTH gntR-type" evidence="4">
    <location>
        <begin position="4"/>
        <end position="72"/>
    </location>
</feature>
<dbReference type="InterPro" id="IPR050679">
    <property type="entry name" value="Bact_HTH_transcr_reg"/>
</dbReference>
<evidence type="ECO:0000313" key="5">
    <source>
        <dbReference type="EMBL" id="GAA3695263.1"/>
    </source>
</evidence>